<feature type="compositionally biased region" description="Basic and acidic residues" evidence="1">
    <location>
        <begin position="58"/>
        <end position="68"/>
    </location>
</feature>
<dbReference type="RefSeq" id="WP_344909472.1">
    <property type="nucleotide sequence ID" value="NZ_BAAAYO010000008.1"/>
</dbReference>
<comment type="caution">
    <text evidence="2">The sequence shown here is derived from an EMBL/GenBank/DDBJ whole genome shotgun (WGS) entry which is preliminary data.</text>
</comment>
<dbReference type="Proteomes" id="UP001589619">
    <property type="component" value="Unassembled WGS sequence"/>
</dbReference>
<evidence type="ECO:0000256" key="1">
    <source>
        <dbReference type="SAM" id="MobiDB-lite"/>
    </source>
</evidence>
<reference evidence="2 3" key="1">
    <citation type="submission" date="2024-09" db="EMBL/GenBank/DDBJ databases">
        <authorList>
            <person name="Sun Q."/>
            <person name="Mori K."/>
        </authorList>
    </citation>
    <scope>NUCLEOTIDE SEQUENCE [LARGE SCALE GENOMIC DNA]</scope>
    <source>
        <strain evidence="2 3">JCM 12520</strain>
    </source>
</reference>
<evidence type="ECO:0000313" key="3">
    <source>
        <dbReference type="Proteomes" id="UP001589619"/>
    </source>
</evidence>
<organism evidence="2 3">
    <name type="scientific">Paenibacillus hodogayensis</name>
    <dbReference type="NCBI Taxonomy" id="279208"/>
    <lineage>
        <taxon>Bacteria</taxon>
        <taxon>Bacillati</taxon>
        <taxon>Bacillota</taxon>
        <taxon>Bacilli</taxon>
        <taxon>Bacillales</taxon>
        <taxon>Paenibacillaceae</taxon>
        <taxon>Paenibacillus</taxon>
    </lineage>
</organism>
<keyword evidence="3" id="KW-1185">Reference proteome</keyword>
<sequence length="108" mass="11928">MSFRSVEMQIAIPRTSEIGQVQNHLMQKPTYDQTALAAKMTQRKERQLRQSTNVEGSDAPHIRDEREAGTGGKGRGKATKKAGMAKERDDSAAGPAHPYKGRHIDITI</sequence>
<protein>
    <submittedName>
        <fullName evidence="2">Uncharacterized protein</fullName>
    </submittedName>
</protein>
<dbReference type="EMBL" id="JBHMAG010000016">
    <property type="protein sequence ID" value="MFB9754732.1"/>
    <property type="molecule type" value="Genomic_DNA"/>
</dbReference>
<name>A0ABV5W2T9_9BACL</name>
<evidence type="ECO:0000313" key="2">
    <source>
        <dbReference type="EMBL" id="MFB9754732.1"/>
    </source>
</evidence>
<gene>
    <name evidence="2" type="ORF">ACFFNY_24440</name>
</gene>
<accession>A0ABV5W2T9</accession>
<feature type="region of interest" description="Disordered" evidence="1">
    <location>
        <begin position="35"/>
        <end position="108"/>
    </location>
</feature>
<proteinExistence type="predicted"/>